<sequence>MHPSRRSVNRCINPSLKQQPHLSLSLFLSRLSLTAGQNRAKCEKSAIPFGPFRPRDRDHHRPRDLRLDATWTRPDMARRREQRQQPVERNNIASHEWLQFPNTLPAARLNVYTAHLERYRQRDVEPALVLDWNFANTLGITATLDQYLVKTDGAYTSYAWRNLFQIREHSYKELMLEFFSTVTFDPTEEDMFMRTGLSFRLGGEPRQCSVVELGWRLGLYPHGDARSAEFRAYMARCITSPPEELVNEEFWGGIANTLYLPETAVESAIRSPIHRLLHRLVATSVNQRRGCEKVPAADLFYLWCLLTPGRHCNLPYSLAFFLARKATGARGSSPLCGGHLITRLAHSYGVTTLPAMRSMAPREPRAIGRQYLESMHVIRPAGPPGVYVLAEPEEQAPEAAQAPPPPPRRRQRQRQRSPIPPQDPEPEINLGTIYRQMQDWHLTHQEWHLAHQVQQQWMADSMTDFFHQQGFQPQYPYPSTVPPVPDWYTGSHPTGDGAGPSGTHSDDEDDENKTQERPRDLKTLCRDVKKIKTEDQKATAIAPRRRLWSRREALGRDHTNSSIARLPTNALARPVADQKQRPTHPRAATAPLVATRALISSLSVVILVVIQDNLEDNRIKAHVKEHQDHLYDHHTNGRLISSDYFR</sequence>
<proteinExistence type="predicted"/>
<reference evidence="1 2" key="2">
    <citation type="journal article" date="2022" name="Mol. Ecol. Resour.">
        <title>The genomes of chicory, endive, great burdock and yacon provide insights into Asteraceae paleo-polyploidization history and plant inulin production.</title>
        <authorList>
            <person name="Fan W."/>
            <person name="Wang S."/>
            <person name="Wang H."/>
            <person name="Wang A."/>
            <person name="Jiang F."/>
            <person name="Liu H."/>
            <person name="Zhao H."/>
            <person name="Xu D."/>
            <person name="Zhang Y."/>
        </authorList>
    </citation>
    <scope>NUCLEOTIDE SEQUENCE [LARGE SCALE GENOMIC DNA]</scope>
    <source>
        <strain evidence="2">cv. Punajuju</strain>
        <tissue evidence="1">Leaves</tissue>
    </source>
</reference>
<name>A0ACB9CS17_CICIN</name>
<comment type="caution">
    <text evidence="1">The sequence shown here is derived from an EMBL/GenBank/DDBJ whole genome shotgun (WGS) entry which is preliminary data.</text>
</comment>
<gene>
    <name evidence="1" type="ORF">L2E82_27109</name>
</gene>
<dbReference type="EMBL" id="CM042013">
    <property type="protein sequence ID" value="KAI3737114.1"/>
    <property type="molecule type" value="Genomic_DNA"/>
</dbReference>
<organism evidence="1 2">
    <name type="scientific">Cichorium intybus</name>
    <name type="common">Chicory</name>
    <dbReference type="NCBI Taxonomy" id="13427"/>
    <lineage>
        <taxon>Eukaryota</taxon>
        <taxon>Viridiplantae</taxon>
        <taxon>Streptophyta</taxon>
        <taxon>Embryophyta</taxon>
        <taxon>Tracheophyta</taxon>
        <taxon>Spermatophyta</taxon>
        <taxon>Magnoliopsida</taxon>
        <taxon>eudicotyledons</taxon>
        <taxon>Gunneridae</taxon>
        <taxon>Pentapetalae</taxon>
        <taxon>asterids</taxon>
        <taxon>campanulids</taxon>
        <taxon>Asterales</taxon>
        <taxon>Asteraceae</taxon>
        <taxon>Cichorioideae</taxon>
        <taxon>Cichorieae</taxon>
        <taxon>Cichoriinae</taxon>
        <taxon>Cichorium</taxon>
    </lineage>
</organism>
<dbReference type="Proteomes" id="UP001055811">
    <property type="component" value="Linkage Group LG05"/>
</dbReference>
<reference evidence="2" key="1">
    <citation type="journal article" date="2022" name="Mol. Ecol. Resour.">
        <title>The genomes of chicory, endive, great burdock and yacon provide insights into Asteraceae palaeo-polyploidization history and plant inulin production.</title>
        <authorList>
            <person name="Fan W."/>
            <person name="Wang S."/>
            <person name="Wang H."/>
            <person name="Wang A."/>
            <person name="Jiang F."/>
            <person name="Liu H."/>
            <person name="Zhao H."/>
            <person name="Xu D."/>
            <person name="Zhang Y."/>
        </authorList>
    </citation>
    <scope>NUCLEOTIDE SEQUENCE [LARGE SCALE GENOMIC DNA]</scope>
    <source>
        <strain evidence="2">cv. Punajuju</strain>
    </source>
</reference>
<evidence type="ECO:0000313" key="2">
    <source>
        <dbReference type="Proteomes" id="UP001055811"/>
    </source>
</evidence>
<accession>A0ACB9CS17</accession>
<protein>
    <submittedName>
        <fullName evidence="1">Uncharacterized protein</fullName>
    </submittedName>
</protein>
<keyword evidence="2" id="KW-1185">Reference proteome</keyword>
<evidence type="ECO:0000313" key="1">
    <source>
        <dbReference type="EMBL" id="KAI3737114.1"/>
    </source>
</evidence>